<feature type="non-terminal residue" evidence="1">
    <location>
        <position position="1"/>
    </location>
</feature>
<dbReference type="KEGG" id="dosa:Os06g0259000"/>
<evidence type="ECO:0000313" key="1">
    <source>
        <dbReference type="EMBL" id="BAF19238.2"/>
    </source>
</evidence>
<dbReference type="PANTHER" id="PTHR45748">
    <property type="entry name" value="1-PHOSPHATIDYLINOSITOL 3-PHOSPHATE 5-KINASE-RELATED"/>
    <property type="match status" value="1"/>
</dbReference>
<reference evidence="2" key="2">
    <citation type="journal article" date="2008" name="Nucleic Acids Res.">
        <title>The rice annotation project database (RAP-DB): 2008 update.</title>
        <authorList>
            <consortium name="The rice annotation project (RAP)"/>
        </authorList>
    </citation>
    <scope>GENOME REANNOTATION</scope>
    <source>
        <strain evidence="2">cv. Nipponbare</strain>
    </source>
</reference>
<dbReference type="Proteomes" id="UP000000763">
    <property type="component" value="Chromosome 6"/>
</dbReference>
<proteinExistence type="predicted"/>
<protein>
    <submittedName>
        <fullName evidence="1">Os06g0259000 protein</fullName>
    </submittedName>
</protein>
<dbReference type="PANTHER" id="PTHR45748:SF1">
    <property type="entry name" value="1-PHOSPHATIDYLINOSITOL-3-PHOSPHATE 5-KINASE"/>
    <property type="match status" value="1"/>
</dbReference>
<accession>Q0DD35</accession>
<reference evidence="1 2" key="1">
    <citation type="journal article" date="2005" name="Nature">
        <title>The map-based sequence of the rice genome.</title>
        <authorList>
            <consortium name="International rice genome sequencing project (IRGSP)"/>
            <person name="Matsumoto T."/>
            <person name="Wu J."/>
            <person name="Kanamori H."/>
            <person name="Katayose Y."/>
            <person name="Fujisawa M."/>
            <person name="Namiki N."/>
            <person name="Mizuno H."/>
            <person name="Yamamoto K."/>
            <person name="Antonio B.A."/>
            <person name="Baba T."/>
            <person name="Sakata K."/>
            <person name="Nagamura Y."/>
            <person name="Aoki H."/>
            <person name="Arikawa K."/>
            <person name="Arita K."/>
            <person name="Bito T."/>
            <person name="Chiden Y."/>
            <person name="Fujitsuka N."/>
            <person name="Fukunaka R."/>
            <person name="Hamada M."/>
            <person name="Harada C."/>
            <person name="Hayashi A."/>
            <person name="Hijishita S."/>
            <person name="Honda M."/>
            <person name="Hosokawa S."/>
            <person name="Ichikawa Y."/>
            <person name="Idonuma A."/>
            <person name="Iijima M."/>
            <person name="Ikeda M."/>
            <person name="Ikeno M."/>
            <person name="Ito K."/>
            <person name="Ito S."/>
            <person name="Ito T."/>
            <person name="Ito Y."/>
            <person name="Ito Y."/>
            <person name="Iwabuchi A."/>
            <person name="Kamiya K."/>
            <person name="Karasawa W."/>
            <person name="Kurita K."/>
            <person name="Katagiri S."/>
            <person name="Kikuta A."/>
            <person name="Kobayashi H."/>
            <person name="Kobayashi N."/>
            <person name="Machita K."/>
            <person name="Maehara T."/>
            <person name="Masukawa M."/>
            <person name="Mizubayashi T."/>
            <person name="Mukai Y."/>
            <person name="Nagasaki H."/>
            <person name="Nagata Y."/>
            <person name="Naito S."/>
            <person name="Nakashima M."/>
            <person name="Nakama Y."/>
            <person name="Nakamichi Y."/>
            <person name="Nakamura M."/>
            <person name="Meguro A."/>
            <person name="Negishi M."/>
            <person name="Ohta I."/>
            <person name="Ohta T."/>
            <person name="Okamoto M."/>
            <person name="Ono N."/>
            <person name="Saji S."/>
            <person name="Sakaguchi M."/>
            <person name="Sakai K."/>
            <person name="Shibata M."/>
            <person name="Shimokawa T."/>
            <person name="Song J."/>
            <person name="Takazaki Y."/>
            <person name="Terasawa K."/>
            <person name="Tsugane M."/>
            <person name="Tsuji K."/>
            <person name="Ueda S."/>
            <person name="Waki K."/>
            <person name="Yamagata H."/>
            <person name="Yamamoto M."/>
            <person name="Yamamoto S."/>
            <person name="Yamane H."/>
            <person name="Yoshiki S."/>
            <person name="Yoshihara R."/>
            <person name="Yukawa K."/>
            <person name="Zhong H."/>
            <person name="Yano M."/>
            <person name="Yuan Q."/>
            <person name="Ouyang S."/>
            <person name="Liu J."/>
            <person name="Jones K.M."/>
            <person name="Gansberger K."/>
            <person name="Moffat K."/>
            <person name="Hill J."/>
            <person name="Bera J."/>
            <person name="Fadrosh D."/>
            <person name="Jin S."/>
            <person name="Johri S."/>
            <person name="Kim M."/>
            <person name="Overton L."/>
            <person name="Reardon M."/>
            <person name="Tsitrin T."/>
            <person name="Vuong H."/>
            <person name="Weaver B."/>
            <person name="Ciecko A."/>
            <person name="Tallon L."/>
            <person name="Jackson J."/>
            <person name="Pai G."/>
            <person name="Aken S.V."/>
            <person name="Utterback T."/>
            <person name="Reidmuller S."/>
            <person name="Feldblyum T."/>
            <person name="Hsiao J."/>
            <person name="Zismann V."/>
            <person name="Iobst S."/>
            <person name="de Vazeille A.R."/>
            <person name="Buell C.R."/>
            <person name="Ying K."/>
            <person name="Li Y."/>
            <person name="Lu T."/>
            <person name="Huang Y."/>
            <person name="Zhao Q."/>
            <person name="Feng Q."/>
            <person name="Zhang L."/>
            <person name="Zhu J."/>
            <person name="Weng Q."/>
            <person name="Mu J."/>
            <person name="Lu Y."/>
            <person name="Fan D."/>
            <person name="Liu Y."/>
            <person name="Guan J."/>
            <person name="Zhang Y."/>
            <person name="Yu S."/>
            <person name="Liu X."/>
            <person name="Zhang Y."/>
            <person name="Hong G."/>
            <person name="Han B."/>
            <person name="Choisne N."/>
            <person name="Demange N."/>
            <person name="Orjeda G."/>
            <person name="Samain S."/>
            <person name="Cattolico L."/>
            <person name="Pelletier E."/>
            <person name="Couloux A."/>
            <person name="Segurens B."/>
            <person name="Wincker P."/>
            <person name="D'Hont A."/>
            <person name="Scarpelli C."/>
            <person name="Weissenbach J."/>
            <person name="Salanoubat M."/>
            <person name="Quetier F."/>
            <person name="Yu Y."/>
            <person name="Kim H.R."/>
            <person name="Rambo T."/>
            <person name="Currie J."/>
            <person name="Collura K."/>
            <person name="Luo M."/>
            <person name="Yang T."/>
            <person name="Ammiraju J.S.S."/>
            <person name="Engler F."/>
            <person name="Soderlund C."/>
            <person name="Wing R.A."/>
            <person name="Palmer L.E."/>
            <person name="de la Bastide M."/>
            <person name="Spiegel L."/>
            <person name="Nascimento L."/>
            <person name="Zutavern T."/>
            <person name="O'Shaughnessy A."/>
            <person name="Dike S."/>
            <person name="Dedhia N."/>
            <person name="Preston R."/>
            <person name="Balija V."/>
            <person name="McCombie W.R."/>
            <person name="Chow T."/>
            <person name="Chen H."/>
            <person name="Chung M."/>
            <person name="Chen C."/>
            <person name="Shaw J."/>
            <person name="Wu H."/>
            <person name="Hsiao K."/>
            <person name="Chao Y."/>
            <person name="Chu M."/>
            <person name="Cheng C."/>
            <person name="Hour A."/>
            <person name="Lee P."/>
            <person name="Lin S."/>
            <person name="Lin Y."/>
            <person name="Liou J."/>
            <person name="Liu S."/>
            <person name="Hsing Y."/>
            <person name="Raghuvanshi S."/>
            <person name="Mohanty A."/>
            <person name="Bharti A.K."/>
            <person name="Gaur A."/>
            <person name="Gupta V."/>
            <person name="Kumar D."/>
            <person name="Ravi V."/>
            <person name="Vij S."/>
            <person name="Kapur A."/>
            <person name="Khurana P."/>
            <person name="Khurana P."/>
            <person name="Khurana J.P."/>
            <person name="Tyagi A.K."/>
            <person name="Gaikwad K."/>
            <person name="Singh A."/>
            <person name="Dalal V."/>
            <person name="Srivastava S."/>
            <person name="Dixit A."/>
            <person name="Pal A.K."/>
            <person name="Ghazi I.A."/>
            <person name="Yadav M."/>
            <person name="Pandit A."/>
            <person name="Bhargava A."/>
            <person name="Sureshbabu K."/>
            <person name="Batra K."/>
            <person name="Sharma T.R."/>
            <person name="Mohapatra T."/>
            <person name="Singh N.K."/>
            <person name="Messing J."/>
            <person name="Nelson A.B."/>
            <person name="Fuks G."/>
            <person name="Kavchok S."/>
            <person name="Keizer G."/>
            <person name="Linton E."/>
            <person name="Llaca V."/>
            <person name="Song R."/>
            <person name="Tanyolac B."/>
            <person name="Young S."/>
            <person name="Ho-Il K."/>
            <person name="Hahn J.H."/>
            <person name="Sangsakoo G."/>
            <person name="Vanavichit A."/>
            <person name="de Mattos Luiz.A.T."/>
            <person name="Zimmer P.D."/>
            <person name="Malone G."/>
            <person name="Dellagostin O."/>
            <person name="de Oliveira A.C."/>
            <person name="Bevan M."/>
            <person name="Bancroft I."/>
            <person name="Minx P."/>
            <person name="Cordum H."/>
            <person name="Wilson R."/>
            <person name="Cheng Z."/>
            <person name="Jin W."/>
            <person name="Jiang J."/>
            <person name="Leong S.A."/>
            <person name="Iwama H."/>
            <person name="Gojobori T."/>
            <person name="Itoh T."/>
            <person name="Niimura Y."/>
            <person name="Fujii Y."/>
            <person name="Habara T."/>
            <person name="Sakai H."/>
            <person name="Sato Y."/>
            <person name="Wilson G."/>
            <person name="Kumar K."/>
            <person name="McCouch S."/>
            <person name="Juretic N."/>
            <person name="Hoen D."/>
            <person name="Wright S."/>
            <person name="Bruskiewich R."/>
            <person name="Bureau T."/>
            <person name="Miyao A."/>
            <person name="Hirochika H."/>
            <person name="Nishikawa T."/>
            <person name="Kadowaki K."/>
            <person name="Sugiura M."/>
            <person name="Burr B."/>
            <person name="Sasaki T."/>
        </authorList>
    </citation>
    <scope>NUCLEOTIDE SEQUENCE [LARGE SCALE GENOMIC DNA]</scope>
    <source>
        <strain evidence="2">cv. Nipponbare</strain>
    </source>
</reference>
<organism evidence="1 2">
    <name type="scientific">Oryza sativa subsp. japonica</name>
    <name type="common">Rice</name>
    <dbReference type="NCBI Taxonomy" id="39947"/>
    <lineage>
        <taxon>Eukaryota</taxon>
        <taxon>Viridiplantae</taxon>
        <taxon>Streptophyta</taxon>
        <taxon>Embryophyta</taxon>
        <taxon>Tracheophyta</taxon>
        <taxon>Spermatophyta</taxon>
        <taxon>Magnoliopsida</taxon>
        <taxon>Liliopsida</taxon>
        <taxon>Poales</taxon>
        <taxon>Poaceae</taxon>
        <taxon>BOP clade</taxon>
        <taxon>Oryzoideae</taxon>
        <taxon>Oryzeae</taxon>
        <taxon>Oryzinae</taxon>
        <taxon>Oryza</taxon>
        <taxon>Oryza sativa</taxon>
    </lineage>
</organism>
<dbReference type="EMBL" id="AP008212">
    <property type="protein sequence ID" value="BAF19238.2"/>
    <property type="molecule type" value="Genomic_DNA"/>
</dbReference>
<evidence type="ECO:0000313" key="2">
    <source>
        <dbReference type="Proteomes" id="UP000000763"/>
    </source>
</evidence>
<name>Q0DD35_ORYSJ</name>
<dbReference type="AlphaFoldDB" id="Q0DD35"/>
<sequence>QISCCESCKEPAESHVRCYTHRQGSLTISVRNLASVRLPGENDGKIWMWHRCLRCKPKDGIPPATQRVVMSDAARGLSFGKFLELSFSNHTTANRVASCGHSLQRDCLRFYGYGSMVAVFRYSPVDILSVNLPPAVLDFTYPMAQDWIIKDAADVSSRKEYFYKEIFDKLDSIENIVSAQNMSMKTGLPKHVIDLKDLIRVEWKKYDVSLTARLFYCFC</sequence>
<gene>
    <name evidence="1" type="ordered locus">Os06g0259000</name>
</gene>